<evidence type="ECO:0000256" key="3">
    <source>
        <dbReference type="ARBA" id="ARBA00022448"/>
    </source>
</evidence>
<dbReference type="GO" id="GO:0005524">
    <property type="term" value="F:ATP binding"/>
    <property type="evidence" value="ECO:0007669"/>
    <property type="project" value="UniProtKB-KW"/>
</dbReference>
<dbReference type="PANTHER" id="PTHR43297">
    <property type="entry name" value="OLIGOPEPTIDE TRANSPORT ATP-BINDING PROTEIN APPD"/>
    <property type="match status" value="1"/>
</dbReference>
<dbReference type="InterPro" id="IPR050388">
    <property type="entry name" value="ABC_Ni/Peptide_Import"/>
</dbReference>
<evidence type="ECO:0000256" key="9">
    <source>
        <dbReference type="ARBA" id="ARBA00023136"/>
    </source>
</evidence>
<evidence type="ECO:0000259" key="10">
    <source>
        <dbReference type="PROSITE" id="PS50893"/>
    </source>
</evidence>
<dbReference type="InterPro" id="IPR017871">
    <property type="entry name" value="ABC_transporter-like_CS"/>
</dbReference>
<feature type="domain" description="ABC transporter" evidence="10">
    <location>
        <begin position="7"/>
        <end position="270"/>
    </location>
</feature>
<dbReference type="Proteomes" id="UP001315967">
    <property type="component" value="Chromosome"/>
</dbReference>
<keyword evidence="4" id="KW-1003">Cell membrane</keyword>
<protein>
    <submittedName>
        <fullName evidence="11">ABC transporter ATP-binding protein</fullName>
    </submittedName>
</protein>
<keyword evidence="6" id="KW-0547">Nucleotide-binding</keyword>
<dbReference type="Pfam" id="PF00005">
    <property type="entry name" value="ABC_tran"/>
    <property type="match status" value="1"/>
</dbReference>
<proteinExistence type="inferred from homology"/>
<keyword evidence="5" id="KW-0997">Cell inner membrane</keyword>
<keyword evidence="12" id="KW-1185">Reference proteome</keyword>
<evidence type="ECO:0000256" key="5">
    <source>
        <dbReference type="ARBA" id="ARBA00022519"/>
    </source>
</evidence>
<dbReference type="InterPro" id="IPR027417">
    <property type="entry name" value="P-loop_NTPase"/>
</dbReference>
<reference evidence="11 12" key="1">
    <citation type="submission" date="2022-08" db="EMBL/GenBank/DDBJ databases">
        <title>Aerococcaceae sp. nov isolated from spoiled eye mask.</title>
        <authorList>
            <person name="Zhou G."/>
            <person name="Xie X.-B."/>
            <person name="Shi Q.-S."/>
            <person name="Wang Y.-S."/>
            <person name="Wen X."/>
            <person name="Peng H."/>
            <person name="Yang X.-J."/>
            <person name="Tao H.-B."/>
            <person name="Huang X.-M."/>
        </authorList>
    </citation>
    <scope>NUCLEOTIDE SEQUENCE [LARGE SCALE GENOMIC DNA]</scope>
    <source>
        <strain evidence="12">DM20194951</strain>
    </source>
</reference>
<dbReference type="PROSITE" id="PS50893">
    <property type="entry name" value="ABC_TRANSPORTER_2"/>
    <property type="match status" value="1"/>
</dbReference>
<name>A0ABY5P457_9LACT</name>
<evidence type="ECO:0000256" key="4">
    <source>
        <dbReference type="ARBA" id="ARBA00022475"/>
    </source>
</evidence>
<accession>A0ABY5P457</accession>
<dbReference type="SMART" id="SM00382">
    <property type="entry name" value="AAA"/>
    <property type="match status" value="1"/>
</dbReference>
<keyword evidence="7 11" id="KW-0067">ATP-binding</keyword>
<evidence type="ECO:0000256" key="8">
    <source>
        <dbReference type="ARBA" id="ARBA00022967"/>
    </source>
</evidence>
<comment type="similarity">
    <text evidence="2">Belongs to the ABC transporter superfamily.</text>
</comment>
<dbReference type="RefSeq" id="WP_313793019.1">
    <property type="nucleotide sequence ID" value="NZ_CP102453.1"/>
</dbReference>
<organism evidence="11 12">
    <name type="scientific">Fundicoccus culcitae</name>
    <dbReference type="NCBI Taxonomy" id="2969821"/>
    <lineage>
        <taxon>Bacteria</taxon>
        <taxon>Bacillati</taxon>
        <taxon>Bacillota</taxon>
        <taxon>Bacilli</taxon>
        <taxon>Lactobacillales</taxon>
        <taxon>Aerococcaceae</taxon>
        <taxon>Fundicoccus</taxon>
    </lineage>
</organism>
<evidence type="ECO:0000256" key="7">
    <source>
        <dbReference type="ARBA" id="ARBA00022840"/>
    </source>
</evidence>
<dbReference type="InterPro" id="IPR003439">
    <property type="entry name" value="ABC_transporter-like_ATP-bd"/>
</dbReference>
<keyword evidence="9" id="KW-0472">Membrane</keyword>
<evidence type="ECO:0000256" key="2">
    <source>
        <dbReference type="ARBA" id="ARBA00005417"/>
    </source>
</evidence>
<evidence type="ECO:0000313" key="12">
    <source>
        <dbReference type="Proteomes" id="UP001315967"/>
    </source>
</evidence>
<comment type="subcellular location">
    <subcellularLocation>
        <location evidence="1">Cell membrane</location>
        <topology evidence="1">Peripheral membrane protein</topology>
    </subcellularLocation>
</comment>
<evidence type="ECO:0000313" key="11">
    <source>
        <dbReference type="EMBL" id="UUX33517.1"/>
    </source>
</evidence>
<gene>
    <name evidence="11" type="ORF">NRE15_11510</name>
</gene>
<evidence type="ECO:0000256" key="6">
    <source>
        <dbReference type="ARBA" id="ARBA00022741"/>
    </source>
</evidence>
<keyword evidence="8" id="KW-1278">Translocase</keyword>
<dbReference type="InterPro" id="IPR003593">
    <property type="entry name" value="AAA+_ATPase"/>
</dbReference>
<dbReference type="EMBL" id="CP102453">
    <property type="protein sequence ID" value="UUX33517.1"/>
    <property type="molecule type" value="Genomic_DNA"/>
</dbReference>
<dbReference type="Gene3D" id="3.40.50.300">
    <property type="entry name" value="P-loop containing nucleotide triphosphate hydrolases"/>
    <property type="match status" value="1"/>
</dbReference>
<dbReference type="CDD" id="cd03257">
    <property type="entry name" value="ABC_NikE_OppD_transporters"/>
    <property type="match status" value="1"/>
</dbReference>
<sequence>MTNKHLLSVNDLSVGFASHNHVINTIRDVNIYIDKGESVSIVGESGSGKTVTCRSMLGLVPTPPAVYQKGNIMFDNTNLLDLKESDWRHYRGSRISMVFQDPMTALNPVYSIGQQLENVYIFQGKKSVHSKLDKPLRVLRREAKTRSLELLEKMQLPEPEKMLTRYPHELSGGQRQRIIIALALVHHPELLICDEPGTALDVTVQASINEELTRLVKDEGISMFYITHNLGVAKNVSDRIYVMQLGEVVEEGLTDDVFLNPQNDYTKSLINALPRIIDQKVV</sequence>
<evidence type="ECO:0000256" key="1">
    <source>
        <dbReference type="ARBA" id="ARBA00004202"/>
    </source>
</evidence>
<dbReference type="SUPFAM" id="SSF52540">
    <property type="entry name" value="P-loop containing nucleoside triphosphate hydrolases"/>
    <property type="match status" value="1"/>
</dbReference>
<keyword evidence="3" id="KW-0813">Transport</keyword>
<dbReference type="PANTHER" id="PTHR43297:SF14">
    <property type="entry name" value="ATPASE AAA-TYPE CORE DOMAIN-CONTAINING PROTEIN"/>
    <property type="match status" value="1"/>
</dbReference>
<dbReference type="PROSITE" id="PS00211">
    <property type="entry name" value="ABC_TRANSPORTER_1"/>
    <property type="match status" value="1"/>
</dbReference>